<name>A0AAD4M2R0_9AGAM</name>
<keyword evidence="5" id="KW-1185">Reference proteome</keyword>
<dbReference type="GO" id="GO:0032982">
    <property type="term" value="C:myosin filament"/>
    <property type="evidence" value="ECO:0007669"/>
    <property type="project" value="TreeGrafter"/>
</dbReference>
<dbReference type="Pfam" id="PF15456">
    <property type="entry name" value="Uds1"/>
    <property type="match status" value="1"/>
</dbReference>
<evidence type="ECO:0000313" key="5">
    <source>
        <dbReference type="Proteomes" id="UP001203297"/>
    </source>
</evidence>
<proteinExistence type="predicted"/>
<feature type="region of interest" description="Disordered" evidence="2">
    <location>
        <begin position="467"/>
        <end position="505"/>
    </location>
</feature>
<feature type="compositionally biased region" description="Low complexity" evidence="2">
    <location>
        <begin position="467"/>
        <end position="499"/>
    </location>
</feature>
<sequence length="793" mass="85931">MTTPPSRRKAPPSEWDSSPLPSPLPPPPPPGASPHPQINGVHLVNTRDALLLSLLSSEAIVESRGYEILNAEEVEELKKEYTVLSSRVGALQKKLATEMKIRDAAQTLARLNAPSLSTSSPSRISKQSISALEAAERKLVTAQTELWRVQERAANVDRRLLEHRAGVLGMALAEAERVEQTDGDGGGNPEGDDLRSPISSLSGSGIGGGTATAPKFDGAHLFAGHEGAFIPGRRQSRAENGANRQEMEELEMKLAAAEARVQEQEVELEEEIRAEAAEELADARDLAAVELARERAVLEQELERASDLEGRVAYLELELESSTRGGDDDVAQLEEQIRTLEHKLSNAQASWDSEREGFQIERAQWAELSETLEGERAMWEQEREEILAQAKDQIANAAEGLRDLVQRFDIPLFSRESSLGVFVDALGRYLEKHNAQVSETLLAVEVEKRMAMSKELEVTKALLQARSLSSSSSSRGGPSATSSSSSPSSSFPSITSTTESEFEPRPTEAIAFAKDATSIVAILQPLWLTLPSPEARATRLSSAARPFRAGNGRTSPSLRPGRPGSPSPGVVSISDMDVRALKSLYTPGGSGSNSGSSPIPGPGFSTSTSTIAGTPGTPGSPVVLDGGWGVEAFALRVQALIADDRALMERLIRFAQAHDLLKKNAERAQKLAQDSNVALETYQRQVRVLEEQIGRSDNWQEQAERLEAEKLAVEEQAAEQANTLRQLTEANASLSARALQLAEDAARAQEELRAVKVGSEREQEQRLALLEEINLVQTENGNLRQQLRALGKL</sequence>
<evidence type="ECO:0000256" key="2">
    <source>
        <dbReference type="SAM" id="MobiDB-lite"/>
    </source>
</evidence>
<dbReference type="AlphaFoldDB" id="A0AAD4M2R0"/>
<protein>
    <submittedName>
        <fullName evidence="4">Up-regulated during septation-domain-containing protein</fullName>
    </submittedName>
</protein>
<feature type="compositionally biased region" description="Basic residues" evidence="2">
    <location>
        <begin position="1"/>
        <end position="10"/>
    </location>
</feature>
<comment type="caution">
    <text evidence="4">The sequence shown here is derived from an EMBL/GenBank/DDBJ whole genome shotgun (WGS) entry which is preliminary data.</text>
</comment>
<dbReference type="GO" id="GO:0016460">
    <property type="term" value="C:myosin II complex"/>
    <property type="evidence" value="ECO:0007669"/>
    <property type="project" value="TreeGrafter"/>
</dbReference>
<feature type="coiled-coil region" evidence="1">
    <location>
        <begin position="233"/>
        <end position="407"/>
    </location>
</feature>
<feature type="domain" description="Up-regulated during septation protein 1" evidence="3">
    <location>
        <begin position="53"/>
        <end position="170"/>
    </location>
</feature>
<keyword evidence="1" id="KW-0175">Coiled coil</keyword>
<dbReference type="PANTHER" id="PTHR45615">
    <property type="entry name" value="MYOSIN HEAVY CHAIN, NON-MUSCLE"/>
    <property type="match status" value="1"/>
</dbReference>
<evidence type="ECO:0000256" key="1">
    <source>
        <dbReference type="SAM" id="Coils"/>
    </source>
</evidence>
<dbReference type="InterPro" id="IPR029191">
    <property type="entry name" value="Uds1"/>
</dbReference>
<feature type="compositionally biased region" description="Low complexity" evidence="2">
    <location>
        <begin position="552"/>
        <end position="569"/>
    </location>
</feature>
<evidence type="ECO:0000259" key="3">
    <source>
        <dbReference type="Pfam" id="PF15456"/>
    </source>
</evidence>
<feature type="coiled-coil region" evidence="1">
    <location>
        <begin position="665"/>
        <end position="751"/>
    </location>
</feature>
<gene>
    <name evidence="4" type="ORF">B0F90DRAFT_1729120</name>
</gene>
<feature type="region of interest" description="Disordered" evidence="2">
    <location>
        <begin position="1"/>
        <end position="39"/>
    </location>
</feature>
<dbReference type="GO" id="GO:0000146">
    <property type="term" value="F:microfilament motor activity"/>
    <property type="evidence" value="ECO:0007669"/>
    <property type="project" value="TreeGrafter"/>
</dbReference>
<reference evidence="4" key="1">
    <citation type="journal article" date="2022" name="New Phytol.">
        <title>Evolutionary transition to the ectomycorrhizal habit in the genomes of a hyperdiverse lineage of mushroom-forming fungi.</title>
        <authorList>
            <person name="Looney B."/>
            <person name="Miyauchi S."/>
            <person name="Morin E."/>
            <person name="Drula E."/>
            <person name="Courty P.E."/>
            <person name="Kohler A."/>
            <person name="Kuo A."/>
            <person name="LaButti K."/>
            <person name="Pangilinan J."/>
            <person name="Lipzen A."/>
            <person name="Riley R."/>
            <person name="Andreopoulos W."/>
            <person name="He G."/>
            <person name="Johnson J."/>
            <person name="Nolan M."/>
            <person name="Tritt A."/>
            <person name="Barry K.W."/>
            <person name="Grigoriev I.V."/>
            <person name="Nagy L.G."/>
            <person name="Hibbett D."/>
            <person name="Henrissat B."/>
            <person name="Matheny P.B."/>
            <person name="Labbe J."/>
            <person name="Martin F.M."/>
        </authorList>
    </citation>
    <scope>NUCLEOTIDE SEQUENCE</scope>
    <source>
        <strain evidence="4">BPL690</strain>
    </source>
</reference>
<feature type="compositionally biased region" description="Low complexity" evidence="2">
    <location>
        <begin position="593"/>
        <end position="610"/>
    </location>
</feature>
<feature type="region of interest" description="Disordered" evidence="2">
    <location>
        <begin position="176"/>
        <end position="212"/>
    </location>
</feature>
<dbReference type="GO" id="GO:0051015">
    <property type="term" value="F:actin filament binding"/>
    <property type="evidence" value="ECO:0007669"/>
    <property type="project" value="TreeGrafter"/>
</dbReference>
<dbReference type="GO" id="GO:0005737">
    <property type="term" value="C:cytoplasm"/>
    <property type="evidence" value="ECO:0007669"/>
    <property type="project" value="TreeGrafter"/>
</dbReference>
<dbReference type="EMBL" id="WTXG01000024">
    <property type="protein sequence ID" value="KAI0299107.1"/>
    <property type="molecule type" value="Genomic_DNA"/>
</dbReference>
<dbReference type="Proteomes" id="UP001203297">
    <property type="component" value="Unassembled WGS sequence"/>
</dbReference>
<accession>A0AAD4M2R0</accession>
<evidence type="ECO:0000313" key="4">
    <source>
        <dbReference type="EMBL" id="KAI0299107.1"/>
    </source>
</evidence>
<feature type="region of interest" description="Disordered" evidence="2">
    <location>
        <begin position="539"/>
        <end position="618"/>
    </location>
</feature>
<feature type="compositionally biased region" description="Pro residues" evidence="2">
    <location>
        <begin position="20"/>
        <end position="33"/>
    </location>
</feature>
<dbReference type="PANTHER" id="PTHR45615:SF40">
    <property type="entry name" value="MYOSIN HEAVY CHAIN, NON-MUSCLE"/>
    <property type="match status" value="1"/>
</dbReference>
<organism evidence="4 5">
    <name type="scientific">Multifurca ochricompacta</name>
    <dbReference type="NCBI Taxonomy" id="376703"/>
    <lineage>
        <taxon>Eukaryota</taxon>
        <taxon>Fungi</taxon>
        <taxon>Dikarya</taxon>
        <taxon>Basidiomycota</taxon>
        <taxon>Agaricomycotina</taxon>
        <taxon>Agaricomycetes</taxon>
        <taxon>Russulales</taxon>
        <taxon>Russulaceae</taxon>
        <taxon>Multifurca</taxon>
    </lineage>
</organism>